<dbReference type="InterPro" id="IPR046534">
    <property type="entry name" value="DUF6599"/>
</dbReference>
<feature type="non-terminal residue" evidence="1">
    <location>
        <position position="250"/>
    </location>
</feature>
<reference evidence="1" key="1">
    <citation type="journal article" date="2014" name="Front. Microbiol.">
        <title>High frequency of phylogenetically diverse reductive dehalogenase-homologous genes in deep subseafloor sedimentary metagenomes.</title>
        <authorList>
            <person name="Kawai M."/>
            <person name="Futagami T."/>
            <person name="Toyoda A."/>
            <person name="Takaki Y."/>
            <person name="Nishi S."/>
            <person name="Hori S."/>
            <person name="Arai W."/>
            <person name="Tsubouchi T."/>
            <person name="Morono Y."/>
            <person name="Uchiyama I."/>
            <person name="Ito T."/>
            <person name="Fujiyama A."/>
            <person name="Inagaki F."/>
            <person name="Takami H."/>
        </authorList>
    </citation>
    <scope>NUCLEOTIDE SEQUENCE</scope>
    <source>
        <strain evidence="1">Expedition CK06-06</strain>
    </source>
</reference>
<comment type="caution">
    <text evidence="1">The sequence shown here is derived from an EMBL/GenBank/DDBJ whole genome shotgun (WGS) entry which is preliminary data.</text>
</comment>
<proteinExistence type="predicted"/>
<protein>
    <submittedName>
        <fullName evidence="1">Uncharacterized protein</fullName>
    </submittedName>
</protein>
<sequence length="250" mass="28096">AENLYELIDGGAELYLAYDMAKMLFVNFVHKTNMNLSIELYIYDMGTPTNAFGIFSAERFQTAPSLSFGRDSYSVDAHYFIWTGRYYIRIIASDFTEELKQVGLNIASKVTPCLYDSGEPVWGLTALPRNDLIPGSVRFFKADAMSLSFMRDTYTAKYLKGSTEIIAFLSRQKSPESAQATVGRYVEHTRKYGERTESLTQNGMEFVLCDMGGSFDIIFQRGRLVGGVISVADRTIAAQAAVDFRKQIRS</sequence>
<evidence type="ECO:0000313" key="1">
    <source>
        <dbReference type="EMBL" id="GAG40291.1"/>
    </source>
</evidence>
<dbReference type="EMBL" id="BARS01043519">
    <property type="protein sequence ID" value="GAG40291.1"/>
    <property type="molecule type" value="Genomic_DNA"/>
</dbReference>
<accession>X0YUH9</accession>
<dbReference type="AlphaFoldDB" id="X0YUH9"/>
<feature type="non-terminal residue" evidence="1">
    <location>
        <position position="1"/>
    </location>
</feature>
<organism evidence="1">
    <name type="scientific">marine sediment metagenome</name>
    <dbReference type="NCBI Taxonomy" id="412755"/>
    <lineage>
        <taxon>unclassified sequences</taxon>
        <taxon>metagenomes</taxon>
        <taxon>ecological metagenomes</taxon>
    </lineage>
</organism>
<name>X0YUH9_9ZZZZ</name>
<dbReference type="Pfam" id="PF20244">
    <property type="entry name" value="DUF6599"/>
    <property type="match status" value="1"/>
</dbReference>
<gene>
    <name evidence="1" type="ORF">S01H1_65876</name>
</gene>